<accession>A0A7J6L0A7</accession>
<dbReference type="EMBL" id="JABANN010000868">
    <property type="protein sequence ID" value="KAF4652850.1"/>
    <property type="molecule type" value="Genomic_DNA"/>
</dbReference>
<dbReference type="Proteomes" id="UP000572268">
    <property type="component" value="Unassembled WGS sequence"/>
</dbReference>
<name>A0A7J6L0A7_PEROL</name>
<dbReference type="AlphaFoldDB" id="A0A7J6L0A7"/>
<dbReference type="OrthoDB" id="10362176at2759"/>
<evidence type="ECO:0000313" key="1">
    <source>
        <dbReference type="EMBL" id="KAF4651369.1"/>
    </source>
</evidence>
<reference evidence="3 4" key="1">
    <citation type="submission" date="2020-04" db="EMBL/GenBank/DDBJ databases">
        <title>Perkinsus olseni comparative genomics.</title>
        <authorList>
            <person name="Bogema D.R."/>
        </authorList>
    </citation>
    <scope>NUCLEOTIDE SEQUENCE [LARGE SCALE GENOMIC DNA]</scope>
    <source>
        <strain evidence="1">ATCC PRA-179</strain>
        <strain evidence="2">ATCC PRA-31</strain>
    </source>
</reference>
<evidence type="ECO:0000313" key="4">
    <source>
        <dbReference type="Proteomes" id="UP000572268"/>
    </source>
</evidence>
<dbReference type="Proteomes" id="UP000570595">
    <property type="component" value="Unassembled WGS sequence"/>
</dbReference>
<organism evidence="2 4">
    <name type="scientific">Perkinsus olseni</name>
    <name type="common">Perkinsus atlanticus</name>
    <dbReference type="NCBI Taxonomy" id="32597"/>
    <lineage>
        <taxon>Eukaryota</taxon>
        <taxon>Sar</taxon>
        <taxon>Alveolata</taxon>
        <taxon>Perkinsozoa</taxon>
        <taxon>Perkinsea</taxon>
        <taxon>Perkinsida</taxon>
        <taxon>Perkinsidae</taxon>
        <taxon>Perkinsus</taxon>
    </lineage>
</organism>
<dbReference type="EMBL" id="JABAHT010000865">
    <property type="protein sequence ID" value="KAF4651369.1"/>
    <property type="molecule type" value="Genomic_DNA"/>
</dbReference>
<gene>
    <name evidence="2" type="primary">WDR19_3</name>
    <name evidence="2" type="ORF">FOL46_009468</name>
    <name evidence="1" type="ORF">FOZ61_010529</name>
</gene>
<feature type="non-terminal residue" evidence="2">
    <location>
        <position position="117"/>
    </location>
</feature>
<proteinExistence type="predicted"/>
<evidence type="ECO:0000313" key="3">
    <source>
        <dbReference type="Proteomes" id="UP000570595"/>
    </source>
</evidence>
<protein>
    <submittedName>
        <fullName evidence="2">WD repeat-containing protein 19</fullName>
    </submittedName>
</protein>
<evidence type="ECO:0000313" key="2">
    <source>
        <dbReference type="EMBL" id="KAF4652850.1"/>
    </source>
</evidence>
<comment type="caution">
    <text evidence="2">The sequence shown here is derived from an EMBL/GenBank/DDBJ whole genome shotgun (WGS) entry which is preliminary data.</text>
</comment>
<sequence>MPTSQQEGLSATLRPEARPLKLVAVHGGQQPRLIARQAVELLEVDMAILAYRECGDADRVAFLERLVQLEDVPMLQGYLRVLLGQYHEYSGTRGLEDITERRSFGEEPFLRPDFGCQ</sequence>